<protein>
    <recommendedName>
        <fullName evidence="4">DUF1145 domain-containing protein</fullName>
    </recommendedName>
</protein>
<dbReference type="OrthoDB" id="5741810at2"/>
<accession>A0A4Z0LVW5</accession>
<name>A0A4Z0LVW5_9GAMM</name>
<dbReference type="Proteomes" id="UP000298050">
    <property type="component" value="Unassembled WGS sequence"/>
</dbReference>
<comment type="caution">
    <text evidence="2">The sequence shown here is derived from an EMBL/GenBank/DDBJ whole genome shotgun (WGS) entry which is preliminary data.</text>
</comment>
<keyword evidence="1" id="KW-1133">Transmembrane helix</keyword>
<keyword evidence="3" id="KW-1185">Reference proteome</keyword>
<sequence length="86" mass="9683">MSFQKLSVLALWLVFLVLFLVAGDPWREVGKWGLVLSVLAHGLEMFLFFGRCKRAGGSLPWHLFQVFLFGILHARELPEVPAGEDA</sequence>
<keyword evidence="1" id="KW-0812">Transmembrane</keyword>
<dbReference type="EMBL" id="SRLE01000014">
    <property type="protein sequence ID" value="TGD71419.1"/>
    <property type="molecule type" value="Genomic_DNA"/>
</dbReference>
<dbReference type="AlphaFoldDB" id="A0A4Z0LVW5"/>
<dbReference type="RefSeq" id="WP_135446311.1">
    <property type="nucleotide sequence ID" value="NZ_SRLE01000014.1"/>
</dbReference>
<evidence type="ECO:0008006" key="4">
    <source>
        <dbReference type="Google" id="ProtNLM"/>
    </source>
</evidence>
<organism evidence="2 3">
    <name type="scientific">Mangrovimicrobium sediminis</name>
    <dbReference type="NCBI Taxonomy" id="2562682"/>
    <lineage>
        <taxon>Bacteria</taxon>
        <taxon>Pseudomonadati</taxon>
        <taxon>Pseudomonadota</taxon>
        <taxon>Gammaproteobacteria</taxon>
        <taxon>Cellvibrionales</taxon>
        <taxon>Halieaceae</taxon>
        <taxon>Mangrovimicrobium</taxon>
    </lineage>
</organism>
<gene>
    <name evidence="2" type="ORF">E4634_19305</name>
</gene>
<reference evidence="2 3" key="1">
    <citation type="submission" date="2019-04" db="EMBL/GenBank/DDBJ databases">
        <title>Taxonomy of novel Haliea sp. from mangrove soil of West Coast of India.</title>
        <authorList>
            <person name="Verma A."/>
            <person name="Kumar P."/>
            <person name="Krishnamurthi S."/>
        </authorList>
    </citation>
    <scope>NUCLEOTIDE SEQUENCE [LARGE SCALE GENOMIC DNA]</scope>
    <source>
        <strain evidence="2 3">SAOS-164</strain>
    </source>
</reference>
<evidence type="ECO:0000313" key="3">
    <source>
        <dbReference type="Proteomes" id="UP000298050"/>
    </source>
</evidence>
<proteinExistence type="predicted"/>
<evidence type="ECO:0000256" key="1">
    <source>
        <dbReference type="SAM" id="Phobius"/>
    </source>
</evidence>
<keyword evidence="1" id="KW-0472">Membrane</keyword>
<feature type="transmembrane region" description="Helical" evidence="1">
    <location>
        <begin position="33"/>
        <end position="50"/>
    </location>
</feature>
<evidence type="ECO:0000313" key="2">
    <source>
        <dbReference type="EMBL" id="TGD71419.1"/>
    </source>
</evidence>